<dbReference type="EMBL" id="JAUJYN010000006">
    <property type="protein sequence ID" value="KAK1269015.1"/>
    <property type="molecule type" value="Genomic_DNA"/>
</dbReference>
<dbReference type="Proteomes" id="UP001179952">
    <property type="component" value="Unassembled WGS sequence"/>
</dbReference>
<organism evidence="1 2">
    <name type="scientific">Acorus gramineus</name>
    <name type="common">Dwarf sweet flag</name>
    <dbReference type="NCBI Taxonomy" id="55184"/>
    <lineage>
        <taxon>Eukaryota</taxon>
        <taxon>Viridiplantae</taxon>
        <taxon>Streptophyta</taxon>
        <taxon>Embryophyta</taxon>
        <taxon>Tracheophyta</taxon>
        <taxon>Spermatophyta</taxon>
        <taxon>Magnoliopsida</taxon>
        <taxon>Liliopsida</taxon>
        <taxon>Acoraceae</taxon>
        <taxon>Acorus</taxon>
    </lineage>
</organism>
<comment type="caution">
    <text evidence="1">The sequence shown here is derived from an EMBL/GenBank/DDBJ whole genome shotgun (WGS) entry which is preliminary data.</text>
</comment>
<evidence type="ECO:0000313" key="2">
    <source>
        <dbReference type="Proteomes" id="UP001179952"/>
    </source>
</evidence>
<gene>
    <name evidence="1" type="ORF">QJS04_geneDACA005143</name>
</gene>
<protein>
    <submittedName>
        <fullName evidence="1">Uncharacterized protein</fullName>
    </submittedName>
</protein>
<name>A0AAV9AY07_ACOGR</name>
<reference evidence="1" key="1">
    <citation type="journal article" date="2023" name="Nat. Commun.">
        <title>Diploid and tetraploid genomes of Acorus and the evolution of monocots.</title>
        <authorList>
            <person name="Ma L."/>
            <person name="Liu K.W."/>
            <person name="Li Z."/>
            <person name="Hsiao Y.Y."/>
            <person name="Qi Y."/>
            <person name="Fu T."/>
            <person name="Tang G.D."/>
            <person name="Zhang D."/>
            <person name="Sun W.H."/>
            <person name="Liu D.K."/>
            <person name="Li Y."/>
            <person name="Chen G.Z."/>
            <person name="Liu X.D."/>
            <person name="Liao X.Y."/>
            <person name="Jiang Y.T."/>
            <person name="Yu X."/>
            <person name="Hao Y."/>
            <person name="Huang J."/>
            <person name="Zhao X.W."/>
            <person name="Ke S."/>
            <person name="Chen Y.Y."/>
            <person name="Wu W.L."/>
            <person name="Hsu J.L."/>
            <person name="Lin Y.F."/>
            <person name="Huang M.D."/>
            <person name="Li C.Y."/>
            <person name="Huang L."/>
            <person name="Wang Z.W."/>
            <person name="Zhao X."/>
            <person name="Zhong W.Y."/>
            <person name="Peng D.H."/>
            <person name="Ahmad S."/>
            <person name="Lan S."/>
            <person name="Zhang J.S."/>
            <person name="Tsai W.C."/>
            <person name="Van de Peer Y."/>
            <person name="Liu Z.J."/>
        </authorList>
    </citation>
    <scope>NUCLEOTIDE SEQUENCE</scope>
    <source>
        <strain evidence="1">SCP</strain>
    </source>
</reference>
<proteinExistence type="predicted"/>
<sequence length="62" mass="7031">MDRLGNRDLIETSFKRFDEVFSNFEDRFHECSGLKLGTSGRKMGTALWPGIEVLQANLPEGI</sequence>
<keyword evidence="2" id="KW-1185">Reference proteome</keyword>
<accession>A0AAV9AY07</accession>
<dbReference type="AlphaFoldDB" id="A0AAV9AY07"/>
<reference evidence="1" key="2">
    <citation type="submission" date="2023-06" db="EMBL/GenBank/DDBJ databases">
        <authorList>
            <person name="Ma L."/>
            <person name="Liu K.-W."/>
            <person name="Li Z."/>
            <person name="Hsiao Y.-Y."/>
            <person name="Qi Y."/>
            <person name="Fu T."/>
            <person name="Tang G."/>
            <person name="Zhang D."/>
            <person name="Sun W.-H."/>
            <person name="Liu D.-K."/>
            <person name="Li Y."/>
            <person name="Chen G.-Z."/>
            <person name="Liu X.-D."/>
            <person name="Liao X.-Y."/>
            <person name="Jiang Y.-T."/>
            <person name="Yu X."/>
            <person name="Hao Y."/>
            <person name="Huang J."/>
            <person name="Zhao X.-W."/>
            <person name="Ke S."/>
            <person name="Chen Y.-Y."/>
            <person name="Wu W.-L."/>
            <person name="Hsu J.-L."/>
            <person name="Lin Y.-F."/>
            <person name="Huang M.-D."/>
            <person name="Li C.-Y."/>
            <person name="Huang L."/>
            <person name="Wang Z.-W."/>
            <person name="Zhao X."/>
            <person name="Zhong W.-Y."/>
            <person name="Peng D.-H."/>
            <person name="Ahmad S."/>
            <person name="Lan S."/>
            <person name="Zhang J.-S."/>
            <person name="Tsai W.-C."/>
            <person name="Van De Peer Y."/>
            <person name="Liu Z.-J."/>
        </authorList>
    </citation>
    <scope>NUCLEOTIDE SEQUENCE</scope>
    <source>
        <strain evidence="1">SCP</strain>
        <tissue evidence="1">Leaves</tissue>
    </source>
</reference>
<evidence type="ECO:0000313" key="1">
    <source>
        <dbReference type="EMBL" id="KAK1269015.1"/>
    </source>
</evidence>